<proteinExistence type="inferred from homology"/>
<comment type="similarity">
    <text evidence="2">Belongs to the fatty-acid and retinol-binding protein (FARBP) family.</text>
</comment>
<evidence type="ECO:0000256" key="4">
    <source>
        <dbReference type="ARBA" id="ARBA00022525"/>
    </source>
</evidence>
<dbReference type="OrthoDB" id="5808308at2759"/>
<keyword evidence="6" id="KW-0175">Coiled coil</keyword>
<reference evidence="9 10" key="1">
    <citation type="submission" date="2014-03" db="EMBL/GenBank/DDBJ databases">
        <title>Draft genome of the hookworm Oesophagostomum dentatum.</title>
        <authorList>
            <person name="Mitreva M."/>
        </authorList>
    </citation>
    <scope>NUCLEOTIDE SEQUENCE [LARGE SCALE GENOMIC DNA]</scope>
    <source>
        <strain evidence="9 10">OD-Hann</strain>
    </source>
</reference>
<dbReference type="Gene3D" id="1.20.120.1100">
    <property type="match status" value="1"/>
</dbReference>
<accession>A0A0B1RZE9</accession>
<feature type="signal peptide" evidence="8">
    <location>
        <begin position="1"/>
        <end position="24"/>
    </location>
</feature>
<evidence type="ECO:0000256" key="2">
    <source>
        <dbReference type="ARBA" id="ARBA00006648"/>
    </source>
</evidence>
<dbReference type="Pfam" id="PF05823">
    <property type="entry name" value="Gp-FAR-1"/>
    <property type="match status" value="1"/>
</dbReference>
<protein>
    <recommendedName>
        <fullName evidence="3">Fatty-acid and retinol-binding protein 1</fullName>
    </recommendedName>
</protein>
<organism evidence="9 10">
    <name type="scientific">Oesophagostomum dentatum</name>
    <name type="common">Nodular worm</name>
    <dbReference type="NCBI Taxonomy" id="61180"/>
    <lineage>
        <taxon>Eukaryota</taxon>
        <taxon>Metazoa</taxon>
        <taxon>Ecdysozoa</taxon>
        <taxon>Nematoda</taxon>
        <taxon>Chromadorea</taxon>
        <taxon>Rhabditida</taxon>
        <taxon>Rhabditina</taxon>
        <taxon>Rhabditomorpha</taxon>
        <taxon>Strongyloidea</taxon>
        <taxon>Strongylidae</taxon>
        <taxon>Oesophagostomum</taxon>
    </lineage>
</organism>
<dbReference type="AlphaFoldDB" id="A0A0B1RZE9"/>
<keyword evidence="4" id="KW-0964">Secreted</keyword>
<dbReference type="PANTHER" id="PTHR31418">
    <property type="entry name" value="FATTY-ACID AND RETINOL-BINDING PROTEIN 1"/>
    <property type="match status" value="1"/>
</dbReference>
<dbReference type="Proteomes" id="UP000053660">
    <property type="component" value="Unassembled WGS sequence"/>
</dbReference>
<sequence length="160" mass="18132">MQPIAVMFRHYIIVSALFFPFVATQKVESAPLELKDLIPRELRDLMGSLSNADRVVLAEIRQNASVYSSEKEVMATLRRKSPILATKVEKYQALIRAKIASLAPEAKAFASEIFDHSGRRAEQSSGIRLTRAQLMRKTLDIVNKYNELSDAAKMDFQQQF</sequence>
<evidence type="ECO:0000256" key="6">
    <source>
        <dbReference type="ARBA" id="ARBA00023054"/>
    </source>
</evidence>
<feature type="chain" id="PRO_5002061248" description="Fatty-acid and retinol-binding protein 1" evidence="8">
    <location>
        <begin position="25"/>
        <end position="160"/>
    </location>
</feature>
<evidence type="ECO:0000256" key="1">
    <source>
        <dbReference type="ARBA" id="ARBA00004613"/>
    </source>
</evidence>
<evidence type="ECO:0000256" key="7">
    <source>
        <dbReference type="ARBA" id="ARBA00023121"/>
    </source>
</evidence>
<evidence type="ECO:0000256" key="3">
    <source>
        <dbReference type="ARBA" id="ARBA00017453"/>
    </source>
</evidence>
<evidence type="ECO:0000256" key="5">
    <source>
        <dbReference type="ARBA" id="ARBA00022729"/>
    </source>
</evidence>
<evidence type="ECO:0000313" key="10">
    <source>
        <dbReference type="Proteomes" id="UP000053660"/>
    </source>
</evidence>
<dbReference type="GO" id="GO:0008289">
    <property type="term" value="F:lipid binding"/>
    <property type="evidence" value="ECO:0007669"/>
    <property type="project" value="UniProtKB-KW"/>
</dbReference>
<feature type="non-terminal residue" evidence="9">
    <location>
        <position position="160"/>
    </location>
</feature>
<dbReference type="GO" id="GO:0005576">
    <property type="term" value="C:extracellular region"/>
    <property type="evidence" value="ECO:0007669"/>
    <property type="project" value="UniProtKB-SubCell"/>
</dbReference>
<evidence type="ECO:0000256" key="8">
    <source>
        <dbReference type="SAM" id="SignalP"/>
    </source>
</evidence>
<evidence type="ECO:0000313" key="9">
    <source>
        <dbReference type="EMBL" id="KHJ76597.1"/>
    </source>
</evidence>
<dbReference type="PANTHER" id="PTHR31418:SF7">
    <property type="entry name" value="FATTY-ACID AND RETINOL-BINDING PROTEIN 1"/>
    <property type="match status" value="1"/>
</dbReference>
<gene>
    <name evidence="9" type="ORF">OESDEN_23783</name>
</gene>
<dbReference type="InterPro" id="IPR008632">
    <property type="entry name" value="Gp-FAR-1"/>
</dbReference>
<name>A0A0B1RZE9_OESDE</name>
<keyword evidence="7" id="KW-0446">Lipid-binding</keyword>
<comment type="subcellular location">
    <subcellularLocation>
        <location evidence="1">Secreted</location>
    </subcellularLocation>
</comment>
<keyword evidence="10" id="KW-1185">Reference proteome</keyword>
<keyword evidence="5 8" id="KW-0732">Signal</keyword>
<dbReference type="EMBL" id="KN611597">
    <property type="protein sequence ID" value="KHJ76597.1"/>
    <property type="molecule type" value="Genomic_DNA"/>
</dbReference>